<organism evidence="1 2">
    <name type="scientific">Bacillus phage vB_BsuM-Goe2</name>
    <dbReference type="NCBI Taxonomy" id="1933062"/>
    <lineage>
        <taxon>Viruses</taxon>
        <taxon>Duplodnaviria</taxon>
        <taxon>Heunggongvirae</taxon>
        <taxon>Uroviricota</taxon>
        <taxon>Caudoviricetes</taxon>
        <taxon>Herelleviridae</taxon>
        <taxon>Spounavirinae</taxon>
        <taxon>Okubovirus</taxon>
        <taxon>Okubovirus camphawk</taxon>
    </lineage>
</organism>
<sequence length="87" mass="9780">MALIKRNPFKVTVTKNDGEFHVKVDPKPVASKDEYLAVVTKTVQDVLLQEYGYGPGALSTLKRNMKETIDLLYKQGLIKPADEKMDV</sequence>
<name>A0A217EQG7_9CAUD</name>
<accession>A0A217EQG7</accession>
<dbReference type="EMBL" id="KY368639">
    <property type="protein sequence ID" value="APZ82270.1"/>
    <property type="molecule type" value="Genomic_DNA"/>
</dbReference>
<protein>
    <submittedName>
        <fullName evidence="1">Uncharacterized protein</fullName>
    </submittedName>
</protein>
<evidence type="ECO:0000313" key="2">
    <source>
        <dbReference type="Proteomes" id="UP000224660"/>
    </source>
</evidence>
<dbReference type="Proteomes" id="UP000224660">
    <property type="component" value="Segment"/>
</dbReference>
<gene>
    <name evidence="1" type="ORF">Goe2_c03000</name>
</gene>
<proteinExistence type="predicted"/>
<evidence type="ECO:0000313" key="1">
    <source>
        <dbReference type="EMBL" id="APZ82270.1"/>
    </source>
</evidence>
<reference evidence="1 2" key="1">
    <citation type="journal article" date="2017" name="Viruses">
        <title>Characterization of Bacillus subtilis Viruses vB_BsuM-Goe2 and vB_BsuM-Goe3.</title>
        <authorList>
            <person name="Willms I.M."/>
            <person name="Hoppert M."/>
            <person name="Hertel R."/>
        </authorList>
    </citation>
    <scope>NUCLEOTIDE SEQUENCE [LARGE SCALE GENOMIC DNA]</scope>
</reference>